<evidence type="ECO:0000313" key="1">
    <source>
        <dbReference type="EMBL" id="CAP30372.1"/>
    </source>
</evidence>
<gene>
    <name evidence="1 3" type="ORF">CBG11177</name>
    <name evidence="1" type="ORF">CBG_11177</name>
</gene>
<keyword evidence="2" id="KW-1185">Reference proteome</keyword>
<dbReference type="CTD" id="8571959"/>
<organism evidence="1 2">
    <name type="scientific">Caenorhabditis briggsae</name>
    <dbReference type="NCBI Taxonomy" id="6238"/>
    <lineage>
        <taxon>Eukaryota</taxon>
        <taxon>Metazoa</taxon>
        <taxon>Ecdysozoa</taxon>
        <taxon>Nematoda</taxon>
        <taxon>Chromadorea</taxon>
        <taxon>Rhabditida</taxon>
        <taxon>Rhabditina</taxon>
        <taxon>Rhabditomorpha</taxon>
        <taxon>Rhabditoidea</taxon>
        <taxon>Rhabditidae</taxon>
        <taxon>Peloderinae</taxon>
        <taxon>Caenorhabditis</taxon>
    </lineage>
</organism>
<dbReference type="Proteomes" id="UP000008549">
    <property type="component" value="Unassembled WGS sequence"/>
</dbReference>
<name>A8XCM3_CAEBR</name>
<dbReference type="RefSeq" id="XP_002630444.1">
    <property type="nucleotide sequence ID" value="XM_002630398.1"/>
</dbReference>
<dbReference type="WormBase" id="CBG11177">
    <property type="protein sequence ID" value="CBP48170"/>
    <property type="gene ID" value="WBGene00032340"/>
</dbReference>
<dbReference type="PROSITE" id="PS51257">
    <property type="entry name" value="PROKAR_LIPOPROTEIN"/>
    <property type="match status" value="1"/>
</dbReference>
<dbReference type="GeneID" id="8571959"/>
<proteinExistence type="predicted"/>
<dbReference type="eggNOG" id="KOG0060">
    <property type="taxonomic scope" value="Eukaryota"/>
</dbReference>
<reference evidence="1 2" key="2">
    <citation type="journal article" date="2011" name="PLoS Genet.">
        <title>Caenorhabditis briggsae recombinant inbred line genotypes reveal inter-strain incompatibility and the evolution of recombination.</title>
        <authorList>
            <person name="Ross J.A."/>
            <person name="Koboldt D.C."/>
            <person name="Staisch J.E."/>
            <person name="Chamberlin H.M."/>
            <person name="Gupta B.P."/>
            <person name="Miller R.D."/>
            <person name="Baird S.E."/>
            <person name="Haag E.S."/>
        </authorList>
    </citation>
    <scope>NUCLEOTIDE SEQUENCE [LARGE SCALE GENOMIC DNA]</scope>
    <source>
        <strain evidence="1 2">AF16</strain>
    </source>
</reference>
<reference evidence="1 2" key="1">
    <citation type="journal article" date="2003" name="PLoS Biol.">
        <title>The genome sequence of Caenorhabditis briggsae: a platform for comparative genomics.</title>
        <authorList>
            <person name="Stein L.D."/>
            <person name="Bao Z."/>
            <person name="Blasiar D."/>
            <person name="Blumenthal T."/>
            <person name="Brent M.R."/>
            <person name="Chen N."/>
            <person name="Chinwalla A."/>
            <person name="Clarke L."/>
            <person name="Clee C."/>
            <person name="Coghlan A."/>
            <person name="Coulson A."/>
            <person name="D'Eustachio P."/>
            <person name="Fitch D.H."/>
            <person name="Fulton L.A."/>
            <person name="Fulton R.E."/>
            <person name="Griffiths-Jones S."/>
            <person name="Harris T.W."/>
            <person name="Hillier L.W."/>
            <person name="Kamath R."/>
            <person name="Kuwabara P.E."/>
            <person name="Mardis E.R."/>
            <person name="Marra M.A."/>
            <person name="Miner T.L."/>
            <person name="Minx P."/>
            <person name="Mullikin J.C."/>
            <person name="Plumb R.W."/>
            <person name="Rogers J."/>
            <person name="Schein J.E."/>
            <person name="Sohrmann M."/>
            <person name="Spieth J."/>
            <person name="Stajich J.E."/>
            <person name="Wei C."/>
            <person name="Willey D."/>
            <person name="Wilson R.K."/>
            <person name="Durbin R."/>
            <person name="Waterston R.H."/>
        </authorList>
    </citation>
    <scope>NUCLEOTIDE SEQUENCE [LARGE SCALE GENOMIC DNA]</scope>
    <source>
        <strain evidence="1 2">AF16</strain>
    </source>
</reference>
<accession>A8XCM3</accession>
<evidence type="ECO:0000313" key="2">
    <source>
        <dbReference type="Proteomes" id="UP000008549"/>
    </source>
</evidence>
<protein>
    <submittedName>
        <fullName evidence="1">Protein CBG11177</fullName>
    </submittedName>
</protein>
<dbReference type="STRING" id="6238.A8XCM3"/>
<sequence length="41" mass="4542">MAVLSKLQLLNSTLTYKNWSPAFAGIFGCITIAKIYSSSFR</sequence>
<evidence type="ECO:0000313" key="3">
    <source>
        <dbReference type="WormBase" id="CBG11177"/>
    </source>
</evidence>
<dbReference type="EMBL" id="HE601002">
    <property type="protein sequence ID" value="CAP30372.1"/>
    <property type="molecule type" value="Genomic_DNA"/>
</dbReference>
<dbReference type="HOGENOM" id="CLU_3279998_0_0_1"/>
<dbReference type="InParanoid" id="A8XCM3"/>
<dbReference type="KEGG" id="cbr:CBG_11177"/>
<dbReference type="AlphaFoldDB" id="A8XCM3"/>